<proteinExistence type="predicted"/>
<name>A0A0S4IVH2_BODSA</name>
<dbReference type="VEuPathDB" id="TriTrypDB:BSAL_70350c"/>
<evidence type="ECO:0000313" key="1">
    <source>
        <dbReference type="EMBL" id="CUG04013.1"/>
    </source>
</evidence>
<accession>A0A0S4IVH2</accession>
<evidence type="ECO:0000313" key="2">
    <source>
        <dbReference type="Proteomes" id="UP000051952"/>
    </source>
</evidence>
<dbReference type="EMBL" id="CYKH01000514">
    <property type="protein sequence ID" value="CUG04013.1"/>
    <property type="molecule type" value="Genomic_DNA"/>
</dbReference>
<dbReference type="Proteomes" id="UP000051952">
    <property type="component" value="Unassembled WGS sequence"/>
</dbReference>
<protein>
    <submittedName>
        <fullName evidence="1">Uncharacterized protein</fullName>
    </submittedName>
</protein>
<organism evidence="1 2">
    <name type="scientific">Bodo saltans</name>
    <name type="common">Flagellated protozoan</name>
    <dbReference type="NCBI Taxonomy" id="75058"/>
    <lineage>
        <taxon>Eukaryota</taxon>
        <taxon>Discoba</taxon>
        <taxon>Euglenozoa</taxon>
        <taxon>Kinetoplastea</taxon>
        <taxon>Metakinetoplastina</taxon>
        <taxon>Eubodonida</taxon>
        <taxon>Bodonidae</taxon>
        <taxon>Bodo</taxon>
    </lineage>
</organism>
<sequence>MFETPEGALEVDVDKMYRDENYELHGVTPPMLRDLIRVSCFVRSLFEGLQRRMTLYRSNAGVPKELTRPASRKQFKKVLSERLLYCIERLNDKKVGEVVVTAEWIWAALRSLVRVHGHVYPEYFAPKFPNFLNLAAKTLLPCFEDEDTWGKMHMQQHLYATDDVRPSKNSR</sequence>
<dbReference type="AlphaFoldDB" id="A0A0S4IVH2"/>
<keyword evidence="2" id="KW-1185">Reference proteome</keyword>
<reference evidence="2" key="1">
    <citation type="submission" date="2015-09" db="EMBL/GenBank/DDBJ databases">
        <authorList>
            <consortium name="Pathogen Informatics"/>
        </authorList>
    </citation>
    <scope>NUCLEOTIDE SEQUENCE [LARGE SCALE GENOMIC DNA]</scope>
    <source>
        <strain evidence="2">Lake Konstanz</strain>
    </source>
</reference>
<gene>
    <name evidence="1" type="ORF">BSAL_70350c</name>
</gene>